<evidence type="ECO:0000313" key="2">
    <source>
        <dbReference type="Proteomes" id="UP001156484"/>
    </source>
</evidence>
<accession>A0ACD4DH91</accession>
<proteinExistence type="predicted"/>
<dbReference type="EMBL" id="CP107551">
    <property type="protein sequence ID" value="UYP19430.1"/>
    <property type="molecule type" value="Genomic_DNA"/>
</dbReference>
<gene>
    <name evidence="1" type="ORF">OED52_02315</name>
</gene>
<name>A0ACD4DH91_9NOCA</name>
<keyword evidence="2" id="KW-1185">Reference proteome</keyword>
<dbReference type="Proteomes" id="UP001156484">
    <property type="component" value="Chromosome"/>
</dbReference>
<organism evidence="1 2">
    <name type="scientific">Rhodococcus sacchari</name>
    <dbReference type="NCBI Taxonomy" id="2962047"/>
    <lineage>
        <taxon>Bacteria</taxon>
        <taxon>Bacillati</taxon>
        <taxon>Actinomycetota</taxon>
        <taxon>Actinomycetes</taxon>
        <taxon>Mycobacteriales</taxon>
        <taxon>Nocardiaceae</taxon>
        <taxon>Rhodococcus</taxon>
    </lineage>
</organism>
<evidence type="ECO:0000313" key="1">
    <source>
        <dbReference type="EMBL" id="UYP19430.1"/>
    </source>
</evidence>
<sequence length="292" mass="29959">MISNDDIDTLARATAYGPDGEKLGKVGEVYLDNDTGKPAWVTVVTGLFGTRRHFAPLDEAVLDRTGVRLPYDKDTITGAPNIDEDGELTPLEEDELYRYYHGATGLDAGGIEAGGIEAGGIEARGIGTEGIDAGGTNTPDTNAPTGVVTPTQTPVAPEPTAQGGTLPPDVAQESIAGDYRPPAMGQRDEALARSVPGRTAAAPSASSSSSAQSDTTARHAADTPGAGDSDIIGPGPTGPAHPPEPEPVAETPAEEGDSTASSESGTGRRPRLVKRVVTTEYYEEDPDAPGNS</sequence>
<reference evidence="1" key="1">
    <citation type="submission" date="2022-10" db="EMBL/GenBank/DDBJ databases">
        <title>Rhodococcus ferula Z13 complete genome.</title>
        <authorList>
            <person name="Long X."/>
            <person name="Zang M."/>
        </authorList>
    </citation>
    <scope>NUCLEOTIDE SEQUENCE</scope>
    <source>
        <strain evidence="1">Z13</strain>
    </source>
</reference>
<protein>
    <submittedName>
        <fullName evidence="1">PRC-barrel domain-containing protein</fullName>
    </submittedName>
</protein>